<evidence type="ECO:0000256" key="1">
    <source>
        <dbReference type="ARBA" id="ARBA00023098"/>
    </source>
</evidence>
<feature type="short sequence motif" description="DGA/G" evidence="2">
    <location>
        <begin position="347"/>
        <end position="349"/>
    </location>
</feature>
<dbReference type="PROSITE" id="PS51635">
    <property type="entry name" value="PNPLA"/>
    <property type="match status" value="1"/>
</dbReference>
<proteinExistence type="predicted"/>
<dbReference type="EMBL" id="MG969167">
    <property type="protein sequence ID" value="AYP97910.1"/>
    <property type="molecule type" value="Genomic_DNA"/>
</dbReference>
<feature type="active site" description="Proton acceptor" evidence="2">
    <location>
        <position position="347"/>
    </location>
</feature>
<dbReference type="InterPro" id="IPR002641">
    <property type="entry name" value="PNPLA_dom"/>
</dbReference>
<dbReference type="PANTHER" id="PTHR46394">
    <property type="entry name" value="ANNEXIN"/>
    <property type="match status" value="1"/>
</dbReference>
<evidence type="ECO:0000313" key="4">
    <source>
        <dbReference type="EMBL" id="AYP97910.1"/>
    </source>
</evidence>
<dbReference type="SUPFAM" id="SSF52151">
    <property type="entry name" value="FabD/lysophospholipase-like"/>
    <property type="match status" value="1"/>
</dbReference>
<reference evidence="5" key="1">
    <citation type="submission" date="2018-02" db="EMBL/GenBank/DDBJ databases">
        <title>A New Nudivirus from Drosophila melanogaster.</title>
        <authorList>
            <consortium name="DrosEU"/>
            <person name="Obbard D.J."/>
            <person name="Staubach F."/>
            <person name="Betancourt A."/>
        </authorList>
    </citation>
    <scope>NUCLEOTIDE SEQUENCE [LARGE SCALE GENOMIC DNA]</scope>
</reference>
<dbReference type="RefSeq" id="YP_010797663.1">
    <property type="nucleotide sequence ID" value="NC_076232.1"/>
</dbReference>
<dbReference type="PANTHER" id="PTHR46394:SF1">
    <property type="entry name" value="PNPLA DOMAIN-CONTAINING PROTEIN"/>
    <property type="match status" value="1"/>
</dbReference>
<name>A0A3G3E7F5_9VIRU</name>
<protein>
    <submittedName>
        <fullName evidence="4">DiNV CH01M ORF27-like protein</fullName>
    </submittedName>
</protein>
<dbReference type="GO" id="GO:0016787">
    <property type="term" value="F:hydrolase activity"/>
    <property type="evidence" value="ECO:0007669"/>
    <property type="project" value="UniProtKB-UniRule"/>
</dbReference>
<accession>A0A3G3E7F5</accession>
<keyword evidence="1 2" id="KW-0443">Lipid metabolism</keyword>
<keyword evidence="2" id="KW-0442">Lipid degradation</keyword>
<dbReference type="GO" id="GO:0016042">
    <property type="term" value="P:lipid catabolic process"/>
    <property type="evidence" value="ECO:0007669"/>
    <property type="project" value="UniProtKB-UniRule"/>
</dbReference>
<comment type="caution">
    <text evidence="2">Lacks conserved residue(s) required for the propagation of feature annotation.</text>
</comment>
<keyword evidence="5" id="KW-1185">Reference proteome</keyword>
<dbReference type="InterPro" id="IPR052580">
    <property type="entry name" value="Lipid_Hydrolase"/>
</dbReference>
<keyword evidence="2" id="KW-0378">Hydrolase</keyword>
<evidence type="ECO:0000313" key="5">
    <source>
        <dbReference type="Proteomes" id="UP000679071"/>
    </source>
</evidence>
<evidence type="ECO:0000259" key="3">
    <source>
        <dbReference type="PROSITE" id="PS51635"/>
    </source>
</evidence>
<feature type="active site" description="Nucleophile" evidence="2">
    <location>
        <position position="167"/>
    </location>
</feature>
<dbReference type="Gene3D" id="3.40.1090.10">
    <property type="entry name" value="Cytosolic phospholipase A2 catalytic domain"/>
    <property type="match status" value="1"/>
</dbReference>
<dbReference type="Proteomes" id="UP000679071">
    <property type="component" value="Segment"/>
</dbReference>
<organism evidence="4 5">
    <name type="scientific">Mauternbach virus</name>
    <dbReference type="NCBI Taxonomy" id="2486603"/>
    <lineage>
        <taxon>Viruses</taxon>
        <taxon>Viruses incertae sedis</taxon>
        <taxon>Naldaviricetes</taxon>
        <taxon>Lefavirales</taxon>
        <taxon>Nudiviridae</taxon>
        <taxon>Alphanudivirus</taxon>
        <taxon>Alphanudivirus quartudromelanogasteris</taxon>
    </lineage>
</organism>
<dbReference type="GeneID" id="80535641"/>
<feature type="domain" description="PNPLA" evidence="3">
    <location>
        <begin position="128"/>
        <end position="360"/>
    </location>
</feature>
<dbReference type="InterPro" id="IPR016035">
    <property type="entry name" value="Acyl_Trfase/lysoPLipase"/>
</dbReference>
<sequence length="541" mass="61065">MNYLVLVTSFILPAILLQKATWIWNGGIRSESDLYNLDIVIDDGNDDVNDDDGIISNPITIDVSADISNATDDVDIVPLREGGNNNNNNEATTIIDNDSCNNEHDDILLKLPAIDLTEKYDGQRFKNIVLDGGNAKAISYIGAFKAFADLGYFQNDQYTFAQISGTSTSCLMGFIMALDIHPQILETLVYNLNVVSQVVNFNLKYLLDRLLQENDQNANETSWFENIKHSYNLLNRNNDFIRLWKYQNSPGLSNERALLRLLYNHILKKSPHYKKLKTFETITFNNIYKLTGHKIACFVTNLSKKSLIELSYNETPNENIFNAIYASLTIPGIFKPLQNDDSDILIDGAYLNNFPISIIDSRNTEHMQLKTLGLSLNTESDLMPINNNDDNDNVAATATTTTMTNTITTTTAAAAAAKNNNNNPIKNGKSVNTMKNEANSNLLKNNEKNCKHFVKKAKKLQNYTLNLKEIDTLEYAQLLHKLLLAKSQHYQQQQQQQGNKHLKQNIIYLDSPIEALSYNISSSMISMAINRAYLNVIKFFK</sequence>
<dbReference type="KEGG" id="vg:80535641"/>
<dbReference type="Pfam" id="PF01734">
    <property type="entry name" value="Patatin"/>
    <property type="match status" value="1"/>
</dbReference>
<evidence type="ECO:0000256" key="2">
    <source>
        <dbReference type="PROSITE-ProRule" id="PRU01161"/>
    </source>
</evidence>